<dbReference type="AlphaFoldDB" id="A0AAV7MCK6"/>
<accession>A0AAV7MCK6</accession>
<feature type="compositionally biased region" description="Low complexity" evidence="1">
    <location>
        <begin position="147"/>
        <end position="163"/>
    </location>
</feature>
<comment type="caution">
    <text evidence="2">The sequence shown here is derived from an EMBL/GenBank/DDBJ whole genome shotgun (WGS) entry which is preliminary data.</text>
</comment>
<keyword evidence="3" id="KW-1185">Reference proteome</keyword>
<evidence type="ECO:0000313" key="2">
    <source>
        <dbReference type="EMBL" id="KAJ1098833.1"/>
    </source>
</evidence>
<evidence type="ECO:0000256" key="1">
    <source>
        <dbReference type="SAM" id="MobiDB-lite"/>
    </source>
</evidence>
<feature type="region of interest" description="Disordered" evidence="1">
    <location>
        <begin position="143"/>
        <end position="170"/>
    </location>
</feature>
<dbReference type="Proteomes" id="UP001066276">
    <property type="component" value="Chromosome 10"/>
</dbReference>
<reference evidence="2" key="1">
    <citation type="journal article" date="2022" name="bioRxiv">
        <title>Sequencing and chromosome-scale assembly of the giantPleurodeles waltlgenome.</title>
        <authorList>
            <person name="Brown T."/>
            <person name="Elewa A."/>
            <person name="Iarovenko S."/>
            <person name="Subramanian E."/>
            <person name="Araus A.J."/>
            <person name="Petzold A."/>
            <person name="Susuki M."/>
            <person name="Suzuki K.-i.T."/>
            <person name="Hayashi T."/>
            <person name="Toyoda A."/>
            <person name="Oliveira C."/>
            <person name="Osipova E."/>
            <person name="Leigh N.D."/>
            <person name="Simon A."/>
            <person name="Yun M.H."/>
        </authorList>
    </citation>
    <scope>NUCLEOTIDE SEQUENCE</scope>
    <source>
        <strain evidence="2">20211129_DDA</strain>
        <tissue evidence="2">Liver</tissue>
    </source>
</reference>
<name>A0AAV7MCK6_PLEWA</name>
<protein>
    <submittedName>
        <fullName evidence="2">Uncharacterized protein</fullName>
    </submittedName>
</protein>
<feature type="compositionally biased region" description="Low complexity" evidence="1">
    <location>
        <begin position="114"/>
        <end position="125"/>
    </location>
</feature>
<organism evidence="2 3">
    <name type="scientific">Pleurodeles waltl</name>
    <name type="common">Iberian ribbed newt</name>
    <dbReference type="NCBI Taxonomy" id="8319"/>
    <lineage>
        <taxon>Eukaryota</taxon>
        <taxon>Metazoa</taxon>
        <taxon>Chordata</taxon>
        <taxon>Craniata</taxon>
        <taxon>Vertebrata</taxon>
        <taxon>Euteleostomi</taxon>
        <taxon>Amphibia</taxon>
        <taxon>Batrachia</taxon>
        <taxon>Caudata</taxon>
        <taxon>Salamandroidea</taxon>
        <taxon>Salamandridae</taxon>
        <taxon>Pleurodelinae</taxon>
        <taxon>Pleurodeles</taxon>
    </lineage>
</organism>
<sequence>MCLLTSNPLSFTLVSRVPLTVHKFRAGQLDPKPVQARICCSPQARKGPDHLLLATLSLRPQHWTQATGGVPSPSFTVVRIQSNVARASLAPTRAPRVQPGPTTGPKKAHAGHTSVLSSSSQGGVSPHLPGVQLPLSGHVARVPPVQASDPSRSYCSSSRGRAAPRFSPQAQLRQSRLGSAVDHRRGPFTAPMSLRIVQTPVRCLQSDMVP</sequence>
<dbReference type="EMBL" id="JANPWB010000014">
    <property type="protein sequence ID" value="KAJ1098833.1"/>
    <property type="molecule type" value="Genomic_DNA"/>
</dbReference>
<feature type="region of interest" description="Disordered" evidence="1">
    <location>
        <begin position="87"/>
        <end position="131"/>
    </location>
</feature>
<evidence type="ECO:0000313" key="3">
    <source>
        <dbReference type="Proteomes" id="UP001066276"/>
    </source>
</evidence>
<proteinExistence type="predicted"/>
<gene>
    <name evidence="2" type="ORF">NDU88_003940</name>
</gene>